<proteinExistence type="predicted"/>
<reference evidence="2" key="1">
    <citation type="submission" date="2023-11" db="EMBL/GenBank/DDBJ databases">
        <title>Genome assemblies of two species of porcelain crab, Petrolisthes cinctipes and Petrolisthes manimaculis (Anomura: Porcellanidae).</title>
        <authorList>
            <person name="Angst P."/>
        </authorList>
    </citation>
    <scope>NUCLEOTIDE SEQUENCE</scope>
    <source>
        <strain evidence="2">PB745_02</strain>
        <tissue evidence="2">Gill</tissue>
    </source>
</reference>
<name>A0AAE1PE68_9EUCA</name>
<dbReference type="AlphaFoldDB" id="A0AAE1PE68"/>
<protein>
    <submittedName>
        <fullName evidence="2">Uncharacterized protein</fullName>
    </submittedName>
</protein>
<feature type="region of interest" description="Disordered" evidence="1">
    <location>
        <begin position="62"/>
        <end position="82"/>
    </location>
</feature>
<dbReference type="Proteomes" id="UP001292094">
    <property type="component" value="Unassembled WGS sequence"/>
</dbReference>
<feature type="compositionally biased region" description="Low complexity" evidence="1">
    <location>
        <begin position="69"/>
        <end position="82"/>
    </location>
</feature>
<evidence type="ECO:0000313" key="3">
    <source>
        <dbReference type="Proteomes" id="UP001292094"/>
    </source>
</evidence>
<comment type="caution">
    <text evidence="2">The sequence shown here is derived from an EMBL/GenBank/DDBJ whole genome shotgun (WGS) entry which is preliminary data.</text>
</comment>
<sequence>MSEFLLHPPGPDTRAPGPLLFMRLLCWCVPPLPPPPAGASDVPLLMPLVDEGGVCEVVPPTPPPRALHSSSRASVTTPSTSSSLLGMMFL</sequence>
<dbReference type="EMBL" id="JAWZYT010002091">
    <property type="protein sequence ID" value="KAK4306774.1"/>
    <property type="molecule type" value="Genomic_DNA"/>
</dbReference>
<evidence type="ECO:0000256" key="1">
    <source>
        <dbReference type="SAM" id="MobiDB-lite"/>
    </source>
</evidence>
<gene>
    <name evidence="2" type="ORF">Pmani_021430</name>
</gene>
<accession>A0AAE1PE68</accession>
<organism evidence="2 3">
    <name type="scientific">Petrolisthes manimaculis</name>
    <dbReference type="NCBI Taxonomy" id="1843537"/>
    <lineage>
        <taxon>Eukaryota</taxon>
        <taxon>Metazoa</taxon>
        <taxon>Ecdysozoa</taxon>
        <taxon>Arthropoda</taxon>
        <taxon>Crustacea</taxon>
        <taxon>Multicrustacea</taxon>
        <taxon>Malacostraca</taxon>
        <taxon>Eumalacostraca</taxon>
        <taxon>Eucarida</taxon>
        <taxon>Decapoda</taxon>
        <taxon>Pleocyemata</taxon>
        <taxon>Anomura</taxon>
        <taxon>Galatheoidea</taxon>
        <taxon>Porcellanidae</taxon>
        <taxon>Petrolisthes</taxon>
    </lineage>
</organism>
<keyword evidence="3" id="KW-1185">Reference proteome</keyword>
<evidence type="ECO:0000313" key="2">
    <source>
        <dbReference type="EMBL" id="KAK4306774.1"/>
    </source>
</evidence>